<keyword evidence="11" id="KW-1185">Reference proteome</keyword>
<dbReference type="SUPFAM" id="SSF161098">
    <property type="entry name" value="MetI-like"/>
    <property type="match status" value="1"/>
</dbReference>
<dbReference type="InterPro" id="IPR051789">
    <property type="entry name" value="Bact_Polyamine_Transport"/>
</dbReference>
<dbReference type="PROSITE" id="PS50928">
    <property type="entry name" value="ABC_TM1"/>
    <property type="match status" value="1"/>
</dbReference>
<dbReference type="InterPro" id="IPR000515">
    <property type="entry name" value="MetI-like"/>
</dbReference>
<feature type="transmembrane region" description="Helical" evidence="8">
    <location>
        <begin position="138"/>
        <end position="157"/>
    </location>
</feature>
<dbReference type="AlphaFoldDB" id="A0A8J6JCC6"/>
<accession>A0A8J6JCC6</accession>
<evidence type="ECO:0000256" key="8">
    <source>
        <dbReference type="RuleBase" id="RU363032"/>
    </source>
</evidence>
<feature type="domain" description="ABC transmembrane type-1" evidence="9">
    <location>
        <begin position="72"/>
        <end position="260"/>
    </location>
</feature>
<evidence type="ECO:0000256" key="6">
    <source>
        <dbReference type="ARBA" id="ARBA00022989"/>
    </source>
</evidence>
<dbReference type="PANTHER" id="PTHR43848:SF2">
    <property type="entry name" value="PUTRESCINE TRANSPORT SYSTEM PERMEASE PROTEIN POTI"/>
    <property type="match status" value="1"/>
</dbReference>
<evidence type="ECO:0000256" key="4">
    <source>
        <dbReference type="ARBA" id="ARBA00022475"/>
    </source>
</evidence>
<evidence type="ECO:0000256" key="1">
    <source>
        <dbReference type="ARBA" id="ARBA00004651"/>
    </source>
</evidence>
<dbReference type="Pfam" id="PF00528">
    <property type="entry name" value="BPD_transp_1"/>
    <property type="match status" value="1"/>
</dbReference>
<feature type="transmembrane region" description="Helical" evidence="8">
    <location>
        <begin position="185"/>
        <end position="209"/>
    </location>
</feature>
<evidence type="ECO:0000259" key="9">
    <source>
        <dbReference type="PROSITE" id="PS50928"/>
    </source>
</evidence>
<evidence type="ECO:0000313" key="11">
    <source>
        <dbReference type="Proteomes" id="UP000661435"/>
    </source>
</evidence>
<dbReference type="InterPro" id="IPR035906">
    <property type="entry name" value="MetI-like_sf"/>
</dbReference>
<sequence length="288" mass="31928">MTKNKRLRRRKAARILSNLYAVLVYSVFYIPVAVMIVFSFNDAKRNYYWQGFTTEWYGKLFSFANTDLWDALLYSLIIAVLATLISVTIGVLGGIGLKKFEFRTKRFINMMIYVPIIVPEIVLAVAMLIIFMTVGIRLGMGTILIGHCTFCIPYAVVTIKGRITGDSETLQEASMDLGANRFQTFWRVTVPSIMPGILSSAFLAFTLSIDDVVMSNMLAGPSQSTLPVLILSLNRTGITPDVNALTTVMVALMVAGMLALNGVQRYLKKRENRLAAEAESKRSSAHAA</sequence>
<gene>
    <name evidence="10" type="ORF">H8S57_03105</name>
</gene>
<comment type="similarity">
    <text evidence="2">Belongs to the binding-protein-dependent transport system permease family. CysTW subfamily.</text>
</comment>
<protein>
    <submittedName>
        <fullName evidence="10">ABC transporter permease</fullName>
    </submittedName>
</protein>
<reference evidence="10" key="1">
    <citation type="submission" date="2020-08" db="EMBL/GenBank/DDBJ databases">
        <title>Genome public.</title>
        <authorList>
            <person name="Liu C."/>
            <person name="Sun Q."/>
        </authorList>
    </citation>
    <scope>NUCLEOTIDE SEQUENCE</scope>
    <source>
        <strain evidence="10">NSJ-51</strain>
    </source>
</reference>
<dbReference type="Gene3D" id="1.10.3720.10">
    <property type="entry name" value="MetI-like"/>
    <property type="match status" value="1"/>
</dbReference>
<evidence type="ECO:0000256" key="7">
    <source>
        <dbReference type="ARBA" id="ARBA00023136"/>
    </source>
</evidence>
<evidence type="ECO:0000256" key="5">
    <source>
        <dbReference type="ARBA" id="ARBA00022692"/>
    </source>
</evidence>
<dbReference type="RefSeq" id="WP_186906622.1">
    <property type="nucleotide sequence ID" value="NZ_JACOPP010000003.1"/>
</dbReference>
<evidence type="ECO:0000256" key="3">
    <source>
        <dbReference type="ARBA" id="ARBA00022448"/>
    </source>
</evidence>
<evidence type="ECO:0000256" key="2">
    <source>
        <dbReference type="ARBA" id="ARBA00007069"/>
    </source>
</evidence>
<comment type="subcellular location">
    <subcellularLocation>
        <location evidence="1 8">Cell membrane</location>
        <topology evidence="1 8">Multi-pass membrane protein</topology>
    </subcellularLocation>
</comment>
<feature type="transmembrane region" description="Helical" evidence="8">
    <location>
        <begin position="71"/>
        <end position="95"/>
    </location>
</feature>
<organism evidence="10 11">
    <name type="scientific">Lawsonibacter hominis</name>
    <dbReference type="NCBI Taxonomy" id="2763053"/>
    <lineage>
        <taxon>Bacteria</taxon>
        <taxon>Bacillati</taxon>
        <taxon>Bacillota</taxon>
        <taxon>Clostridia</taxon>
        <taxon>Eubacteriales</taxon>
        <taxon>Oscillospiraceae</taxon>
        <taxon>Lawsonibacter</taxon>
    </lineage>
</organism>
<keyword evidence="5 8" id="KW-0812">Transmembrane</keyword>
<keyword evidence="3 8" id="KW-0813">Transport</keyword>
<comment type="caution">
    <text evidence="10">The sequence shown here is derived from an EMBL/GenBank/DDBJ whole genome shotgun (WGS) entry which is preliminary data.</text>
</comment>
<keyword evidence="4" id="KW-1003">Cell membrane</keyword>
<dbReference type="Proteomes" id="UP000661435">
    <property type="component" value="Unassembled WGS sequence"/>
</dbReference>
<feature type="transmembrane region" description="Helical" evidence="8">
    <location>
        <begin position="20"/>
        <end position="40"/>
    </location>
</feature>
<dbReference type="CDD" id="cd06261">
    <property type="entry name" value="TM_PBP2"/>
    <property type="match status" value="1"/>
</dbReference>
<keyword evidence="7 8" id="KW-0472">Membrane</keyword>
<evidence type="ECO:0000313" key="10">
    <source>
        <dbReference type="EMBL" id="MBC5732717.1"/>
    </source>
</evidence>
<feature type="transmembrane region" description="Helical" evidence="8">
    <location>
        <begin position="107"/>
        <end position="132"/>
    </location>
</feature>
<feature type="transmembrane region" description="Helical" evidence="8">
    <location>
        <begin position="242"/>
        <end position="263"/>
    </location>
</feature>
<proteinExistence type="inferred from homology"/>
<keyword evidence="6 8" id="KW-1133">Transmembrane helix</keyword>
<dbReference type="GO" id="GO:0055085">
    <property type="term" value="P:transmembrane transport"/>
    <property type="evidence" value="ECO:0007669"/>
    <property type="project" value="InterPro"/>
</dbReference>
<dbReference type="GO" id="GO:0005886">
    <property type="term" value="C:plasma membrane"/>
    <property type="evidence" value="ECO:0007669"/>
    <property type="project" value="UniProtKB-SubCell"/>
</dbReference>
<dbReference type="PANTHER" id="PTHR43848">
    <property type="entry name" value="PUTRESCINE TRANSPORT SYSTEM PERMEASE PROTEIN POTI"/>
    <property type="match status" value="1"/>
</dbReference>
<dbReference type="EMBL" id="JACOPP010000003">
    <property type="protein sequence ID" value="MBC5732717.1"/>
    <property type="molecule type" value="Genomic_DNA"/>
</dbReference>
<name>A0A8J6JCC6_9FIRM</name>